<dbReference type="InterPro" id="IPR000515">
    <property type="entry name" value="MetI-like"/>
</dbReference>
<evidence type="ECO:0000256" key="5">
    <source>
        <dbReference type="ARBA" id="ARBA00022989"/>
    </source>
</evidence>
<dbReference type="AlphaFoldDB" id="A0A426SMQ7"/>
<comment type="similarity">
    <text evidence="7">Belongs to the binding-protein-dependent transport system permease family.</text>
</comment>
<reference evidence="9 10" key="1">
    <citation type="submission" date="2018-07" db="EMBL/GenBank/DDBJ databases">
        <title>Brachybacteriurn paraconglorneratum KCTC 9916.</title>
        <authorList>
            <person name="Li Y."/>
        </authorList>
    </citation>
    <scope>NUCLEOTIDE SEQUENCE [LARGE SCALE GENOMIC DNA]</scope>
    <source>
        <strain evidence="9 10">KCTC 9916</strain>
    </source>
</reference>
<feature type="transmembrane region" description="Helical" evidence="7">
    <location>
        <begin position="267"/>
        <end position="286"/>
    </location>
</feature>
<dbReference type="PANTHER" id="PTHR43386:SF1">
    <property type="entry name" value="D,D-DIPEPTIDE TRANSPORT SYSTEM PERMEASE PROTEIN DDPC-RELATED"/>
    <property type="match status" value="1"/>
</dbReference>
<keyword evidence="3" id="KW-1003">Cell membrane</keyword>
<feature type="domain" description="ABC transmembrane type-1" evidence="8">
    <location>
        <begin position="87"/>
        <end position="279"/>
    </location>
</feature>
<feature type="transmembrane region" description="Helical" evidence="7">
    <location>
        <begin position="122"/>
        <end position="142"/>
    </location>
</feature>
<dbReference type="GO" id="GO:0005886">
    <property type="term" value="C:plasma membrane"/>
    <property type="evidence" value="ECO:0007669"/>
    <property type="project" value="UniProtKB-SubCell"/>
</dbReference>
<evidence type="ECO:0000259" key="8">
    <source>
        <dbReference type="PROSITE" id="PS50928"/>
    </source>
</evidence>
<evidence type="ECO:0000256" key="2">
    <source>
        <dbReference type="ARBA" id="ARBA00022448"/>
    </source>
</evidence>
<proteinExistence type="inferred from homology"/>
<dbReference type="GeneID" id="78120319"/>
<name>A0A426SMQ7_9MICO</name>
<accession>A0A426SMQ7</accession>
<evidence type="ECO:0000313" key="10">
    <source>
        <dbReference type="Proteomes" id="UP000274327"/>
    </source>
</evidence>
<keyword evidence="4 7" id="KW-0812">Transmembrane</keyword>
<dbReference type="Gene3D" id="1.10.3720.10">
    <property type="entry name" value="MetI-like"/>
    <property type="match status" value="1"/>
</dbReference>
<keyword evidence="5 7" id="KW-1133">Transmembrane helix</keyword>
<dbReference type="EMBL" id="QOCI01000002">
    <property type="protein sequence ID" value="RRR19550.1"/>
    <property type="molecule type" value="Genomic_DNA"/>
</dbReference>
<keyword evidence="10" id="KW-1185">Reference proteome</keyword>
<feature type="transmembrane region" description="Helical" evidence="7">
    <location>
        <begin position="201"/>
        <end position="223"/>
    </location>
</feature>
<dbReference type="InterPro" id="IPR050366">
    <property type="entry name" value="BP-dependent_transpt_permease"/>
</dbReference>
<comment type="subcellular location">
    <subcellularLocation>
        <location evidence="1 7">Cell membrane</location>
        <topology evidence="1 7">Multi-pass membrane protein</topology>
    </subcellularLocation>
</comment>
<evidence type="ECO:0000256" key="3">
    <source>
        <dbReference type="ARBA" id="ARBA00022475"/>
    </source>
</evidence>
<keyword evidence="6 7" id="KW-0472">Membrane</keyword>
<comment type="caution">
    <text evidence="9">The sequence shown here is derived from an EMBL/GenBank/DDBJ whole genome shotgun (WGS) entry which is preliminary data.</text>
</comment>
<dbReference type="CDD" id="cd06261">
    <property type="entry name" value="TM_PBP2"/>
    <property type="match status" value="1"/>
</dbReference>
<dbReference type="GO" id="GO:0055085">
    <property type="term" value="P:transmembrane transport"/>
    <property type="evidence" value="ECO:0007669"/>
    <property type="project" value="InterPro"/>
</dbReference>
<dbReference type="PANTHER" id="PTHR43386">
    <property type="entry name" value="OLIGOPEPTIDE TRANSPORT SYSTEM PERMEASE PROTEIN APPC"/>
    <property type="match status" value="1"/>
</dbReference>
<keyword evidence="2 7" id="KW-0813">Transport</keyword>
<protein>
    <submittedName>
        <fullName evidence="9">ABC transporter permease</fullName>
    </submittedName>
</protein>
<dbReference type="Pfam" id="PF00528">
    <property type="entry name" value="BPD_transp_1"/>
    <property type="match status" value="1"/>
</dbReference>
<feature type="transmembrane region" description="Helical" evidence="7">
    <location>
        <begin position="29"/>
        <end position="49"/>
    </location>
</feature>
<dbReference type="Proteomes" id="UP000274327">
    <property type="component" value="Unassembled WGS sequence"/>
</dbReference>
<sequence>MSTPNAPVADEKAVPRGNPFRSLNFSGRFWIALVLVVGVILLGLAGYVYPTGPGEKVASLYDPPGAGLPLGSDNFGHDVLAVLMAGTRTSLIIGLVAGIVATVIGVIVGLVAGYIGGWFEELLMGATNVVLAIPSIIVLILISISLPQSSVWSLAVVIGITSWPWTARAVRAQASSVATREHIDVARLSGARLPGILLRDVLPYILSYTVMAFVLQVAGAILAESALSMLGLGPSGANSLGIQLHWALAFQAVGGGAWWAFLPPTIVLTLVSFGFLLLQSSLDEVFNPRLRRGKRKQMKQAAARRAEEARLLAEQTARTVQGPAGAPRGKELA</sequence>
<dbReference type="SUPFAM" id="SSF161098">
    <property type="entry name" value="MetI-like"/>
    <property type="match status" value="1"/>
</dbReference>
<dbReference type="RefSeq" id="WP_126985290.1">
    <property type="nucleotide sequence ID" value="NZ_ML133852.1"/>
</dbReference>
<dbReference type="PROSITE" id="PS50928">
    <property type="entry name" value="ABC_TM1"/>
    <property type="match status" value="1"/>
</dbReference>
<feature type="transmembrane region" description="Helical" evidence="7">
    <location>
        <begin position="91"/>
        <end position="116"/>
    </location>
</feature>
<evidence type="ECO:0000256" key="1">
    <source>
        <dbReference type="ARBA" id="ARBA00004651"/>
    </source>
</evidence>
<evidence type="ECO:0000256" key="6">
    <source>
        <dbReference type="ARBA" id="ARBA00023136"/>
    </source>
</evidence>
<dbReference type="InterPro" id="IPR035906">
    <property type="entry name" value="MetI-like_sf"/>
</dbReference>
<evidence type="ECO:0000256" key="7">
    <source>
        <dbReference type="RuleBase" id="RU363032"/>
    </source>
</evidence>
<organism evidence="9 10">
    <name type="scientific">Brachybacterium paraconglomeratum</name>
    <dbReference type="NCBI Taxonomy" id="173362"/>
    <lineage>
        <taxon>Bacteria</taxon>
        <taxon>Bacillati</taxon>
        <taxon>Actinomycetota</taxon>
        <taxon>Actinomycetes</taxon>
        <taxon>Micrococcales</taxon>
        <taxon>Dermabacteraceae</taxon>
        <taxon>Brachybacterium</taxon>
    </lineage>
</organism>
<evidence type="ECO:0000256" key="4">
    <source>
        <dbReference type="ARBA" id="ARBA00022692"/>
    </source>
</evidence>
<evidence type="ECO:0000313" key="9">
    <source>
        <dbReference type="EMBL" id="RRR19550.1"/>
    </source>
</evidence>
<gene>
    <name evidence="9" type="ORF">DS079_04640</name>
</gene>